<dbReference type="EMBL" id="FOXR01000036">
    <property type="protein sequence ID" value="SFQ38963.1"/>
    <property type="molecule type" value="Genomic_DNA"/>
</dbReference>
<dbReference type="AlphaFoldDB" id="A0A1I5Y416"/>
<evidence type="ECO:0000259" key="1">
    <source>
        <dbReference type="Pfam" id="PF12652"/>
    </source>
</evidence>
<evidence type="ECO:0000313" key="3">
    <source>
        <dbReference type="Proteomes" id="UP000198577"/>
    </source>
</evidence>
<keyword evidence="2" id="KW-0167">Capsid protein</keyword>
<dbReference type="RefSeq" id="WP_025748490.1">
    <property type="nucleotide sequence ID" value="NZ_FOXR01000036.1"/>
</dbReference>
<evidence type="ECO:0000313" key="2">
    <source>
        <dbReference type="EMBL" id="SFQ38963.1"/>
    </source>
</evidence>
<dbReference type="STRING" id="937334.SAMN05444406_1369"/>
<dbReference type="Pfam" id="PF12652">
    <property type="entry name" value="CotJB"/>
    <property type="match status" value="1"/>
</dbReference>
<gene>
    <name evidence="2" type="ORF">SAMN05444406_1369</name>
</gene>
<dbReference type="PIRSF" id="PIRSF010606">
    <property type="entry name" value="Spore_coat_CotJB"/>
    <property type="match status" value="1"/>
</dbReference>
<accession>A0A1I5Y416</accession>
<dbReference type="InterPro" id="IPR016571">
    <property type="entry name" value="Spore_coat_assembly_CotJB"/>
</dbReference>
<protein>
    <submittedName>
        <fullName evidence="2">Spore coat protein JB</fullName>
    </submittedName>
</protein>
<keyword evidence="3" id="KW-1185">Reference proteome</keyword>
<feature type="domain" description="Protein CotJB" evidence="1">
    <location>
        <begin position="12"/>
        <end position="87"/>
    </location>
</feature>
<sequence>MNHTHADNERRELLEQIRAIEFMTIDLNLYLNTHPNDRRALNEYNYYTRQLQALRKEYEMRYGPLTNFGYSLSQYPWAWINEPWPWEEDHYMEGC</sequence>
<name>A0A1I5Y416_9FIRM</name>
<dbReference type="Proteomes" id="UP000198577">
    <property type="component" value="Unassembled WGS sequence"/>
</dbReference>
<dbReference type="OrthoDB" id="9804099at2"/>
<keyword evidence="2" id="KW-0946">Virion</keyword>
<proteinExistence type="predicted"/>
<organism evidence="2 3">
    <name type="scientific">Caldicoprobacter faecalis</name>
    <dbReference type="NCBI Taxonomy" id="937334"/>
    <lineage>
        <taxon>Bacteria</taxon>
        <taxon>Bacillati</taxon>
        <taxon>Bacillota</taxon>
        <taxon>Clostridia</taxon>
        <taxon>Caldicoprobacterales</taxon>
        <taxon>Caldicoprobacteraceae</taxon>
        <taxon>Caldicoprobacter</taxon>
    </lineage>
</organism>
<dbReference type="InterPro" id="IPR024207">
    <property type="entry name" value="CotJB_dom"/>
</dbReference>
<reference evidence="2 3" key="1">
    <citation type="submission" date="2016-10" db="EMBL/GenBank/DDBJ databases">
        <authorList>
            <person name="de Groot N.N."/>
        </authorList>
    </citation>
    <scope>NUCLEOTIDE SEQUENCE [LARGE SCALE GENOMIC DNA]</scope>
    <source>
        <strain evidence="2 3">DSM 20678</strain>
    </source>
</reference>